<keyword evidence="3" id="KW-0963">Cytoplasm</keyword>
<comment type="caution">
    <text evidence="9">The sequence shown here is derived from an EMBL/GenBank/DDBJ whole genome shotgun (WGS) entry which is preliminary data.</text>
</comment>
<keyword evidence="4 6" id="KW-0694">RNA-binding</keyword>
<reference evidence="9 10" key="1">
    <citation type="journal article" date="2024" name="Nat. Commun.">
        <title>Phylogenomics reveals the evolutionary origins of lichenization in chlorophyte algae.</title>
        <authorList>
            <person name="Puginier C."/>
            <person name="Libourel C."/>
            <person name="Otte J."/>
            <person name="Skaloud P."/>
            <person name="Haon M."/>
            <person name="Grisel S."/>
            <person name="Petersen M."/>
            <person name="Berrin J.G."/>
            <person name="Delaux P.M."/>
            <person name="Dal Grande F."/>
            <person name="Keller J."/>
        </authorList>
    </citation>
    <scope>NUCLEOTIDE SEQUENCE [LARGE SCALE GENOMIC DNA]</scope>
    <source>
        <strain evidence="9 10">SAG 216-7</strain>
    </source>
</reference>
<protein>
    <recommendedName>
        <fullName evidence="8">RRM domain-containing protein</fullName>
    </recommendedName>
</protein>
<dbReference type="PANTHER" id="PTHR45894">
    <property type="entry name" value="RNA-BINDING PROTEIN 8A"/>
    <property type="match status" value="1"/>
</dbReference>
<dbReference type="SUPFAM" id="SSF54928">
    <property type="entry name" value="RNA-binding domain, RBD"/>
    <property type="match status" value="1"/>
</dbReference>
<dbReference type="PROSITE" id="PS50102">
    <property type="entry name" value="RRM"/>
    <property type="match status" value="1"/>
</dbReference>
<keyword evidence="10" id="KW-1185">Reference proteome</keyword>
<dbReference type="InterPro" id="IPR008111">
    <property type="entry name" value="RNA-bd_8"/>
</dbReference>
<dbReference type="CDD" id="cd12324">
    <property type="entry name" value="RRM_RBM8"/>
    <property type="match status" value="1"/>
</dbReference>
<evidence type="ECO:0000256" key="4">
    <source>
        <dbReference type="ARBA" id="ARBA00022884"/>
    </source>
</evidence>
<keyword evidence="5" id="KW-0539">Nucleus</keyword>
<dbReference type="PRINTS" id="PR01738">
    <property type="entry name" value="RNABINDINGM8"/>
</dbReference>
<accession>A0ABR2YZ29</accession>
<evidence type="ECO:0000256" key="7">
    <source>
        <dbReference type="SAM" id="MobiDB-lite"/>
    </source>
</evidence>
<dbReference type="InterPro" id="IPR012677">
    <property type="entry name" value="Nucleotide-bd_a/b_plait_sf"/>
</dbReference>
<feature type="compositionally biased region" description="Basic and acidic residues" evidence="7">
    <location>
        <begin position="1"/>
        <end position="13"/>
    </location>
</feature>
<dbReference type="InterPro" id="IPR033744">
    <property type="entry name" value="RRM_RBM8"/>
</dbReference>
<proteinExistence type="predicted"/>
<organism evidence="9 10">
    <name type="scientific">Coccomyxa subellipsoidea</name>
    <dbReference type="NCBI Taxonomy" id="248742"/>
    <lineage>
        <taxon>Eukaryota</taxon>
        <taxon>Viridiplantae</taxon>
        <taxon>Chlorophyta</taxon>
        <taxon>core chlorophytes</taxon>
        <taxon>Trebouxiophyceae</taxon>
        <taxon>Trebouxiophyceae incertae sedis</taxon>
        <taxon>Coccomyxaceae</taxon>
        <taxon>Coccomyxa</taxon>
    </lineage>
</organism>
<name>A0ABR2YZ29_9CHLO</name>
<comment type="subcellular location">
    <subcellularLocation>
        <location evidence="2">Cytoplasm</location>
    </subcellularLocation>
    <subcellularLocation>
        <location evidence="1">Nucleus</location>
    </subcellularLocation>
</comment>
<evidence type="ECO:0000256" key="3">
    <source>
        <dbReference type="ARBA" id="ARBA00022490"/>
    </source>
</evidence>
<sequence>MDTDGDRNGRYESLDTGTGPGPTKSVEGWVIFIAGVHEEASEEDLHDTFAEFGEVKNIYLNLDRRTGYVKGYAMVEYVTKKEAQDAIDTMNGQEFMTQPLLVTWCFMKGSSRRRAAR</sequence>
<dbReference type="Proteomes" id="UP001491310">
    <property type="component" value="Unassembled WGS sequence"/>
</dbReference>
<evidence type="ECO:0000256" key="6">
    <source>
        <dbReference type="PROSITE-ProRule" id="PRU00176"/>
    </source>
</evidence>
<dbReference type="SMART" id="SM00360">
    <property type="entry name" value="RRM"/>
    <property type="match status" value="1"/>
</dbReference>
<evidence type="ECO:0000256" key="1">
    <source>
        <dbReference type="ARBA" id="ARBA00004123"/>
    </source>
</evidence>
<dbReference type="Pfam" id="PF00076">
    <property type="entry name" value="RRM_1"/>
    <property type="match status" value="1"/>
</dbReference>
<evidence type="ECO:0000259" key="8">
    <source>
        <dbReference type="PROSITE" id="PS50102"/>
    </source>
</evidence>
<evidence type="ECO:0000256" key="2">
    <source>
        <dbReference type="ARBA" id="ARBA00004496"/>
    </source>
</evidence>
<dbReference type="InterPro" id="IPR035979">
    <property type="entry name" value="RBD_domain_sf"/>
</dbReference>
<dbReference type="EMBL" id="JALJOT010000003">
    <property type="protein sequence ID" value="KAK9916609.1"/>
    <property type="molecule type" value="Genomic_DNA"/>
</dbReference>
<evidence type="ECO:0000256" key="5">
    <source>
        <dbReference type="ARBA" id="ARBA00023242"/>
    </source>
</evidence>
<evidence type="ECO:0000313" key="9">
    <source>
        <dbReference type="EMBL" id="KAK9916609.1"/>
    </source>
</evidence>
<gene>
    <name evidence="9" type="ORF">WJX75_004820</name>
</gene>
<evidence type="ECO:0000313" key="10">
    <source>
        <dbReference type="Proteomes" id="UP001491310"/>
    </source>
</evidence>
<feature type="domain" description="RRM" evidence="8">
    <location>
        <begin position="29"/>
        <end position="107"/>
    </location>
</feature>
<dbReference type="Gene3D" id="3.30.70.330">
    <property type="match status" value="1"/>
</dbReference>
<feature type="region of interest" description="Disordered" evidence="7">
    <location>
        <begin position="1"/>
        <end position="23"/>
    </location>
</feature>
<dbReference type="InterPro" id="IPR000504">
    <property type="entry name" value="RRM_dom"/>
</dbReference>